<dbReference type="EMBL" id="JAFEMO010000005">
    <property type="protein sequence ID" value="KAH7570865.1"/>
    <property type="molecule type" value="Genomic_DNA"/>
</dbReference>
<dbReference type="Pfam" id="PF03492">
    <property type="entry name" value="Methyltransf_7"/>
    <property type="match status" value="1"/>
</dbReference>
<feature type="compositionally biased region" description="Polar residues" evidence="5">
    <location>
        <begin position="1"/>
        <end position="13"/>
    </location>
</feature>
<name>A0ABQ8I2P2_9ROSI</name>
<feature type="region of interest" description="Disordered" evidence="5">
    <location>
        <begin position="1"/>
        <end position="28"/>
    </location>
</feature>
<evidence type="ECO:0000256" key="5">
    <source>
        <dbReference type="SAM" id="MobiDB-lite"/>
    </source>
</evidence>
<dbReference type="PANTHER" id="PTHR31009">
    <property type="entry name" value="S-ADENOSYL-L-METHIONINE:CARBOXYL METHYLTRANSFERASE FAMILY PROTEIN"/>
    <property type="match status" value="1"/>
</dbReference>
<gene>
    <name evidence="6" type="ORF">JRO89_XS05G0209800</name>
</gene>
<evidence type="ECO:0000256" key="3">
    <source>
        <dbReference type="ARBA" id="ARBA00022723"/>
    </source>
</evidence>
<dbReference type="InterPro" id="IPR005299">
    <property type="entry name" value="MeTrfase_7"/>
</dbReference>
<evidence type="ECO:0000313" key="7">
    <source>
        <dbReference type="Proteomes" id="UP000827721"/>
    </source>
</evidence>
<evidence type="ECO:0000256" key="4">
    <source>
        <dbReference type="ARBA" id="ARBA00022842"/>
    </source>
</evidence>
<accession>A0ABQ8I2P2</accession>
<evidence type="ECO:0008006" key="8">
    <source>
        <dbReference type="Google" id="ProtNLM"/>
    </source>
</evidence>
<evidence type="ECO:0000256" key="2">
    <source>
        <dbReference type="ARBA" id="ARBA00022679"/>
    </source>
</evidence>
<proteinExistence type="predicted"/>
<comment type="caution">
    <text evidence="6">The sequence shown here is derived from an EMBL/GenBank/DDBJ whole genome shotgun (WGS) entry which is preliminary data.</text>
</comment>
<keyword evidence="3" id="KW-0479">Metal-binding</keyword>
<dbReference type="SUPFAM" id="SSF53335">
    <property type="entry name" value="S-adenosyl-L-methionine-dependent methyltransferases"/>
    <property type="match status" value="1"/>
</dbReference>
<keyword evidence="2" id="KW-0808">Transferase</keyword>
<evidence type="ECO:0000313" key="6">
    <source>
        <dbReference type="EMBL" id="KAH7570865.1"/>
    </source>
</evidence>
<keyword evidence="7" id="KW-1185">Reference proteome</keyword>
<keyword evidence="1" id="KW-0489">Methyltransferase</keyword>
<sequence>MATTKFDSVSTNGQDRKPDPVRVNGGDGNLSYNKNSCYQRLALNVVREKMFDAITRKFDVKEFSATSNTIRLADMGCAVGPNTVVTMQDVMEVIKNKYQSDCPNSKTPDFQIFFNDKSSNDFNILFSCIPEDRQYSAAGVPGSFHNRLFPEASLHFVHSAYALHWLSRMPEEMQDENSAAFNRGRVHYSSAPEEVENAYASQFAKDFDSFLNARAKEIVSGGMVVIIIPGVLDGMPCYELTTSVMYELMGDIFMDLAKEGLISEAQVNCFNMPIYSPYPKQMAKFVEENGHFTVESIELTDPTATYNGRIDIEVWTKHVRAAMDGMFLKYFEIGIVDEMFDRLLKRLFEASDRVNSSHKEKNMMFVVLMRK</sequence>
<dbReference type="Proteomes" id="UP000827721">
    <property type="component" value="Unassembled WGS sequence"/>
</dbReference>
<evidence type="ECO:0000256" key="1">
    <source>
        <dbReference type="ARBA" id="ARBA00022603"/>
    </source>
</evidence>
<organism evidence="6 7">
    <name type="scientific">Xanthoceras sorbifolium</name>
    <dbReference type="NCBI Taxonomy" id="99658"/>
    <lineage>
        <taxon>Eukaryota</taxon>
        <taxon>Viridiplantae</taxon>
        <taxon>Streptophyta</taxon>
        <taxon>Embryophyta</taxon>
        <taxon>Tracheophyta</taxon>
        <taxon>Spermatophyta</taxon>
        <taxon>Magnoliopsida</taxon>
        <taxon>eudicotyledons</taxon>
        <taxon>Gunneridae</taxon>
        <taxon>Pentapetalae</taxon>
        <taxon>rosids</taxon>
        <taxon>malvids</taxon>
        <taxon>Sapindales</taxon>
        <taxon>Sapindaceae</taxon>
        <taxon>Xanthoceroideae</taxon>
        <taxon>Xanthoceras</taxon>
    </lineage>
</organism>
<dbReference type="Gene3D" id="3.40.50.150">
    <property type="entry name" value="Vaccinia Virus protein VP39"/>
    <property type="match status" value="1"/>
</dbReference>
<dbReference type="InterPro" id="IPR042086">
    <property type="entry name" value="MeTrfase_capping"/>
</dbReference>
<dbReference type="InterPro" id="IPR029063">
    <property type="entry name" value="SAM-dependent_MTases_sf"/>
</dbReference>
<reference evidence="6 7" key="1">
    <citation type="submission" date="2021-02" db="EMBL/GenBank/DDBJ databases">
        <title>Plant Genome Project.</title>
        <authorList>
            <person name="Zhang R.-G."/>
        </authorList>
    </citation>
    <scope>NUCLEOTIDE SEQUENCE [LARGE SCALE GENOMIC DNA]</scope>
    <source>
        <tissue evidence="6">Leaves</tissue>
    </source>
</reference>
<keyword evidence="4" id="KW-0460">Magnesium</keyword>
<dbReference type="Gene3D" id="1.10.1200.270">
    <property type="entry name" value="Methyltransferase, alpha-helical capping domain"/>
    <property type="match status" value="1"/>
</dbReference>
<protein>
    <recommendedName>
        <fullName evidence="8">S-adenosylmethionine-dependent methyltransferase</fullName>
    </recommendedName>
</protein>